<proteinExistence type="predicted"/>
<accession>A0A0B4CIL8</accession>
<comment type="caution">
    <text evidence="2">The sequence shown here is derived from an EMBL/GenBank/DDBJ whole genome shotgun (WGS) entry which is preliminary data.</text>
</comment>
<name>A0A0B4CIL8_9FLAO</name>
<organism evidence="2 3">
    <name type="scientific">Chryseobacterium taiwanense</name>
    <dbReference type="NCBI Taxonomy" id="363331"/>
    <lineage>
        <taxon>Bacteria</taxon>
        <taxon>Pseudomonadati</taxon>
        <taxon>Bacteroidota</taxon>
        <taxon>Flavobacteriia</taxon>
        <taxon>Flavobacteriales</taxon>
        <taxon>Weeksellaceae</taxon>
        <taxon>Chryseobacterium group</taxon>
        <taxon>Chryseobacterium</taxon>
    </lineage>
</organism>
<dbReference type="Proteomes" id="UP000031167">
    <property type="component" value="Unassembled WGS sequence"/>
</dbReference>
<protein>
    <submittedName>
        <fullName evidence="2">Uncharacterized protein</fullName>
    </submittedName>
</protein>
<feature type="region of interest" description="Disordered" evidence="1">
    <location>
        <begin position="184"/>
        <end position="203"/>
    </location>
</feature>
<evidence type="ECO:0000313" key="3">
    <source>
        <dbReference type="Proteomes" id="UP000031167"/>
    </source>
</evidence>
<dbReference type="AlphaFoldDB" id="A0A0B4CIL8"/>
<reference evidence="2 3" key="1">
    <citation type="submission" date="2014-12" db="EMBL/GenBank/DDBJ databases">
        <title>Genome sequencing of Chryseobacterium taiwanense TPW19.</title>
        <authorList>
            <person name="Tan P.W."/>
            <person name="Chan K.-G."/>
        </authorList>
    </citation>
    <scope>NUCLEOTIDE SEQUENCE [LARGE SCALE GENOMIC DNA]</scope>
    <source>
        <strain evidence="2 3">TPW19</strain>
    </source>
</reference>
<evidence type="ECO:0000313" key="2">
    <source>
        <dbReference type="EMBL" id="KIC61134.1"/>
    </source>
</evidence>
<keyword evidence="3" id="KW-1185">Reference proteome</keyword>
<sequence length="330" mass="37517">EKAVSQIKKDTIRPDHHKNESVRIYRKTNDEKKIAELGKKIEEKSKALKQLKPETKEFDKNVEEIAQLSGEIAKITNSGDFQKSLARIKMNGKEMSVDEFLNSDQWKSQMKDLKDLKFEMLDFPEFGKEAVFVVPTPPSPPNAPKAPHAPQIKVFKMNDLKYPAYSKKAEREMKKARKLAEKAREAGEKARVQSEKARLENQKARWGDEKARLEGDNIRKSIAYDFKYTKPTALKVTANSMRHSLDGTNFSASGISKIDGDVSRIYVNGKDAFDENMKIIINGKEASRGDLKILNGDQIESINIKKNMENGKMTGEISINLKNKKEKEDL</sequence>
<evidence type="ECO:0000256" key="1">
    <source>
        <dbReference type="SAM" id="MobiDB-lite"/>
    </source>
</evidence>
<gene>
    <name evidence="2" type="ORF">RM51_18850</name>
</gene>
<feature type="non-terminal residue" evidence="2">
    <location>
        <position position="1"/>
    </location>
</feature>
<dbReference type="EMBL" id="JWTA01000032">
    <property type="protein sequence ID" value="KIC61134.1"/>
    <property type="molecule type" value="Genomic_DNA"/>
</dbReference>